<dbReference type="AlphaFoldDB" id="A0A6G9ANP6"/>
<dbReference type="EMBL" id="CP050063">
    <property type="protein sequence ID" value="QIP14087.1"/>
    <property type="molecule type" value="Genomic_DNA"/>
</dbReference>
<feature type="chain" id="PRO_5026010722" description="Acid-shock protein" evidence="2">
    <location>
        <begin position="23"/>
        <end position="62"/>
    </location>
</feature>
<name>A0A6G9ANP6_9BACT</name>
<feature type="compositionally biased region" description="Low complexity" evidence="1">
    <location>
        <begin position="32"/>
        <end position="51"/>
    </location>
</feature>
<feature type="region of interest" description="Disordered" evidence="1">
    <location>
        <begin position="26"/>
        <end position="62"/>
    </location>
</feature>
<dbReference type="KEGG" id="spib:G8759_16415"/>
<evidence type="ECO:0000256" key="2">
    <source>
        <dbReference type="SAM" id="SignalP"/>
    </source>
</evidence>
<accession>A0A6G9ANP6</accession>
<feature type="signal peptide" evidence="2">
    <location>
        <begin position="1"/>
        <end position="22"/>
    </location>
</feature>
<dbReference type="RefSeq" id="WP_167209782.1">
    <property type="nucleotide sequence ID" value="NZ_CP050063.1"/>
</dbReference>
<keyword evidence="4" id="KW-1185">Reference proteome</keyword>
<proteinExistence type="predicted"/>
<evidence type="ECO:0000313" key="4">
    <source>
        <dbReference type="Proteomes" id="UP000501802"/>
    </source>
</evidence>
<organism evidence="3 4">
    <name type="scientific">Spirosoma aureum</name>
    <dbReference type="NCBI Taxonomy" id="2692134"/>
    <lineage>
        <taxon>Bacteria</taxon>
        <taxon>Pseudomonadati</taxon>
        <taxon>Bacteroidota</taxon>
        <taxon>Cytophagia</taxon>
        <taxon>Cytophagales</taxon>
        <taxon>Cytophagaceae</taxon>
        <taxon>Spirosoma</taxon>
    </lineage>
</organism>
<evidence type="ECO:0008006" key="5">
    <source>
        <dbReference type="Google" id="ProtNLM"/>
    </source>
</evidence>
<keyword evidence="2" id="KW-0732">Signal</keyword>
<dbReference type="Proteomes" id="UP000501802">
    <property type="component" value="Chromosome"/>
</dbReference>
<sequence>MKKSILVAACVVAALCGNVAIATTPSQDKPVSKTTTTVKKTTPVKATTTSKTVHKKHVKKSE</sequence>
<reference evidence="3 4" key="1">
    <citation type="submission" date="2020-03" db="EMBL/GenBank/DDBJ databases">
        <authorList>
            <person name="Kim M.K."/>
        </authorList>
    </citation>
    <scope>NUCLEOTIDE SEQUENCE [LARGE SCALE GENOMIC DNA]</scope>
    <source>
        <strain evidence="3 4">BT328</strain>
    </source>
</reference>
<gene>
    <name evidence="3" type="ORF">G8759_16415</name>
</gene>
<protein>
    <recommendedName>
        <fullName evidence="5">Acid-shock protein</fullName>
    </recommendedName>
</protein>
<evidence type="ECO:0000313" key="3">
    <source>
        <dbReference type="EMBL" id="QIP14087.1"/>
    </source>
</evidence>
<evidence type="ECO:0000256" key="1">
    <source>
        <dbReference type="SAM" id="MobiDB-lite"/>
    </source>
</evidence>
<feature type="compositionally biased region" description="Basic residues" evidence="1">
    <location>
        <begin position="52"/>
        <end position="62"/>
    </location>
</feature>